<dbReference type="SUPFAM" id="SSF53335">
    <property type="entry name" value="S-adenosyl-L-methionine-dependent methyltransferases"/>
    <property type="match status" value="1"/>
</dbReference>
<reference evidence="1 2" key="1">
    <citation type="submission" date="2021-03" db="EMBL/GenBank/DDBJ databases">
        <title>Sequencing the genomes of 1000 actinobacteria strains.</title>
        <authorList>
            <person name="Klenk H.-P."/>
        </authorList>
    </citation>
    <scope>NUCLEOTIDE SEQUENCE [LARGE SCALE GENOMIC DNA]</scope>
    <source>
        <strain evidence="1 2">DSM 18824</strain>
    </source>
</reference>
<dbReference type="EMBL" id="JAGINT010000002">
    <property type="protein sequence ID" value="MBP2355745.1"/>
    <property type="molecule type" value="Genomic_DNA"/>
</dbReference>
<evidence type="ECO:0000313" key="1">
    <source>
        <dbReference type="EMBL" id="MBP2355745.1"/>
    </source>
</evidence>
<dbReference type="RefSeq" id="WP_209698366.1">
    <property type="nucleotide sequence ID" value="NZ_BAAAVU010000005.1"/>
</dbReference>
<dbReference type="PANTHER" id="PTHR43861">
    <property type="entry name" value="TRANS-ACONITATE 2-METHYLTRANSFERASE-RELATED"/>
    <property type="match status" value="1"/>
</dbReference>
<protein>
    <submittedName>
        <fullName evidence="1">2-polyprenyl-3-methyl-5-hydroxy-6-metoxy-1, 4-benzoquinol methylase</fullName>
    </submittedName>
</protein>
<keyword evidence="1" id="KW-0489">Methyltransferase</keyword>
<dbReference type="CDD" id="cd02440">
    <property type="entry name" value="AdoMet_MTases"/>
    <property type="match status" value="1"/>
</dbReference>
<accession>A0ABS4UVS6</accession>
<evidence type="ECO:0000313" key="2">
    <source>
        <dbReference type="Proteomes" id="UP000755585"/>
    </source>
</evidence>
<name>A0ABS4UVS6_9ACTN</name>
<dbReference type="Pfam" id="PF13489">
    <property type="entry name" value="Methyltransf_23"/>
    <property type="match status" value="1"/>
</dbReference>
<keyword evidence="1" id="KW-0808">Transferase</keyword>
<sequence length="217" mass="24235">MNRAQSFDHLAERYDRLGELTADHVTAWLPTVLPANRRRAIDLGCGAGRHAVVLADHFDQVDAIDLSGPMIRLARRKRPRANISYVEAGILDITGQYDFVTSSATLHHVADLPAVLRHIRSLLAPGGIAALADTVSARPATPRWWLYGGQLRILTRNLASRNPHAWEIFRLATGDWLEHRASDRYLSRETFEQTYAAALPGARFTRVGNQHAALFEK</sequence>
<proteinExistence type="predicted"/>
<dbReference type="PANTHER" id="PTHR43861:SF1">
    <property type="entry name" value="TRANS-ACONITATE 2-METHYLTRANSFERASE"/>
    <property type="match status" value="1"/>
</dbReference>
<dbReference type="GO" id="GO:0032259">
    <property type="term" value="P:methylation"/>
    <property type="evidence" value="ECO:0007669"/>
    <property type="project" value="UniProtKB-KW"/>
</dbReference>
<dbReference type="Proteomes" id="UP000755585">
    <property type="component" value="Unassembled WGS sequence"/>
</dbReference>
<comment type="caution">
    <text evidence="1">The sequence shown here is derived from an EMBL/GenBank/DDBJ whole genome shotgun (WGS) entry which is preliminary data.</text>
</comment>
<dbReference type="InterPro" id="IPR029063">
    <property type="entry name" value="SAM-dependent_MTases_sf"/>
</dbReference>
<organism evidence="1 2">
    <name type="scientific">Kribbella aluminosa</name>
    <dbReference type="NCBI Taxonomy" id="416017"/>
    <lineage>
        <taxon>Bacteria</taxon>
        <taxon>Bacillati</taxon>
        <taxon>Actinomycetota</taxon>
        <taxon>Actinomycetes</taxon>
        <taxon>Propionibacteriales</taxon>
        <taxon>Kribbellaceae</taxon>
        <taxon>Kribbella</taxon>
    </lineage>
</organism>
<dbReference type="Gene3D" id="3.40.50.150">
    <property type="entry name" value="Vaccinia Virus protein VP39"/>
    <property type="match status" value="1"/>
</dbReference>
<gene>
    <name evidence="1" type="ORF">JOF29_006855</name>
</gene>
<dbReference type="GO" id="GO:0008168">
    <property type="term" value="F:methyltransferase activity"/>
    <property type="evidence" value="ECO:0007669"/>
    <property type="project" value="UniProtKB-KW"/>
</dbReference>
<keyword evidence="2" id="KW-1185">Reference proteome</keyword>